<evidence type="ECO:0000313" key="2">
    <source>
        <dbReference type="Proteomes" id="UP000278907"/>
    </source>
</evidence>
<dbReference type="SUPFAM" id="SSF51126">
    <property type="entry name" value="Pectin lyase-like"/>
    <property type="match status" value="1"/>
</dbReference>
<name>A0ABX9Q3T3_9BACT</name>
<accession>A0ABX9Q3T3</accession>
<protein>
    <recommendedName>
        <fullName evidence="3">Right handed beta helix domain-containing protein</fullName>
    </recommendedName>
</protein>
<evidence type="ECO:0008006" key="3">
    <source>
        <dbReference type="Google" id="ProtNLM"/>
    </source>
</evidence>
<organism evidence="1 2">
    <name type="scientific">Corallococcus praedator</name>
    <dbReference type="NCBI Taxonomy" id="2316724"/>
    <lineage>
        <taxon>Bacteria</taxon>
        <taxon>Pseudomonadati</taxon>
        <taxon>Myxococcota</taxon>
        <taxon>Myxococcia</taxon>
        <taxon>Myxococcales</taxon>
        <taxon>Cystobacterineae</taxon>
        <taxon>Myxococcaceae</taxon>
        <taxon>Corallococcus</taxon>
    </lineage>
</organism>
<reference evidence="1 2" key="1">
    <citation type="submission" date="2018-09" db="EMBL/GenBank/DDBJ databases">
        <authorList>
            <person name="Livingstone P.G."/>
            <person name="Whitworth D.E."/>
        </authorList>
    </citation>
    <scope>NUCLEOTIDE SEQUENCE [LARGE SCALE GENOMIC DNA]</scope>
    <source>
        <strain evidence="1 2">CA031B</strain>
    </source>
</reference>
<feature type="non-terminal residue" evidence="1">
    <location>
        <position position="146"/>
    </location>
</feature>
<proteinExistence type="predicted"/>
<gene>
    <name evidence="1" type="ORF">D7Y13_42915</name>
</gene>
<sequence length="146" mass="15859">MNFSAMDGVVIEGNRLHDFRASPTSADHPDMIQFWTNGTRTPTRDVIIRDNVLDIGNGTATQSIFMRNDQVDRGEAGREMFYRNVTIEDNVIVNGAANGLVVGETDGLVVRNNTVLRGEGVRKDGVGASETPLIKIADKSVGVVIE</sequence>
<dbReference type="EMBL" id="RAWI01001028">
    <property type="protein sequence ID" value="RKH82485.1"/>
    <property type="molecule type" value="Genomic_DNA"/>
</dbReference>
<dbReference type="InterPro" id="IPR012334">
    <property type="entry name" value="Pectin_lyas_fold"/>
</dbReference>
<dbReference type="Proteomes" id="UP000278907">
    <property type="component" value="Unassembled WGS sequence"/>
</dbReference>
<dbReference type="InterPro" id="IPR011050">
    <property type="entry name" value="Pectin_lyase_fold/virulence"/>
</dbReference>
<dbReference type="Gene3D" id="2.160.20.10">
    <property type="entry name" value="Single-stranded right-handed beta-helix, Pectin lyase-like"/>
    <property type="match status" value="1"/>
</dbReference>
<keyword evidence="2" id="KW-1185">Reference proteome</keyword>
<comment type="caution">
    <text evidence="1">The sequence shown here is derived from an EMBL/GenBank/DDBJ whole genome shotgun (WGS) entry which is preliminary data.</text>
</comment>
<evidence type="ECO:0000313" key="1">
    <source>
        <dbReference type="EMBL" id="RKH82485.1"/>
    </source>
</evidence>